<dbReference type="InterPro" id="IPR011050">
    <property type="entry name" value="Pectin_lyase_fold/virulence"/>
</dbReference>
<dbReference type="GO" id="GO:0016020">
    <property type="term" value="C:membrane"/>
    <property type="evidence" value="ECO:0007669"/>
    <property type="project" value="TreeGrafter"/>
</dbReference>
<keyword evidence="1" id="KW-0732">Signal</keyword>
<evidence type="ECO:0000313" key="5">
    <source>
        <dbReference type="EMBL" id="KUK90360.1"/>
    </source>
</evidence>
<proteinExistence type="predicted"/>
<feature type="domain" description="Right handed beta helix" evidence="4">
    <location>
        <begin position="914"/>
        <end position="1056"/>
    </location>
</feature>
<protein>
    <recommendedName>
        <fullName evidence="4">Right handed beta helix domain-containing protein</fullName>
    </recommendedName>
</protein>
<evidence type="ECO:0000256" key="2">
    <source>
        <dbReference type="ARBA" id="ARBA00022737"/>
    </source>
</evidence>
<dbReference type="PATRIC" id="fig|1236046.5.peg.87"/>
<dbReference type="Gene3D" id="2.160.20.10">
    <property type="entry name" value="Single-stranded right-handed beta-helix, Pectin lyase-like"/>
    <property type="match status" value="2"/>
</dbReference>
<keyword evidence="2" id="KW-0677">Repeat</keyword>
<accession>A0A101I989</accession>
<keyword evidence="3" id="KW-0325">Glycoprotein</keyword>
<reference evidence="6" key="1">
    <citation type="journal article" date="2015" name="MBio">
        <title>Genome-Resolved Metagenomic Analysis Reveals Roles for Candidate Phyla and Other Microbial Community Members in Biogeochemical Transformations in Oil Reservoirs.</title>
        <authorList>
            <person name="Hu P."/>
            <person name="Tom L."/>
            <person name="Singh A."/>
            <person name="Thomas B.C."/>
            <person name="Baker B.J."/>
            <person name="Piceno Y.M."/>
            <person name="Andersen G.L."/>
            <person name="Banfield J.F."/>
        </authorList>
    </citation>
    <scope>NUCLEOTIDE SEQUENCE [LARGE SCALE GENOMIC DNA]</scope>
</reference>
<dbReference type="PANTHER" id="PTHR47653">
    <property type="entry name" value="PROTEIN BARK BEETLE"/>
    <property type="match status" value="1"/>
</dbReference>
<evidence type="ECO:0000256" key="1">
    <source>
        <dbReference type="ARBA" id="ARBA00022729"/>
    </source>
</evidence>
<evidence type="ECO:0000256" key="3">
    <source>
        <dbReference type="ARBA" id="ARBA00023180"/>
    </source>
</evidence>
<sequence length="1628" mass="175699">MKEVWLRVSVFIRTSLLIILLLSSGVLFALNSETPVDGYKPPTEVSGTVAEDTVWTKDQSPYLIRSTITISPNVILTIEPGVEIFIVQNQDFIVDGTLRAVGNEENPIVFTGTAQVPGWWRSINIRNEGSAFLEWCEVSFAGASAGVGILKAGSGSLRITNSIIRRVRGDGLRISAGYSSFESLNNTFMYNTNGIRVGINSSFSDQTSNFLANEVDIHLDGGTISTNVRWGASSDYSMTVTGDVSIGAGASLEIAPGTVVKFRQNNRIMVYGELRARGEESRKIFFTDLRDDSVGGDANRDGSETLPEKGWWRSINIQNEGSAVLEWSTLAYGGRSDNSILLKSGSGSLRISNCRFIDSSGEGLRVSAGYSLFESSNNYFGDNSTGLRLGINASFSDLTSQFEGNDLDIHLDGGAINTNVVWGASSNYSMVASGDITIAAGASLEVKAGTVIKFRQNNRIIVYGHLEAKGREDAPINFTDFRNDLVGGDANRDVDETLPEVGWWRSISLLNEGTASFDYCIIGYLGASDRAGVIKNSTGAFSMLNSTIHDVKGDGLRIDNAAGGTEVRYTTLSYNAGSGLNYKTDGVQTEALVIVSNAIGIRLLAGSSLEVDELTYFDENDIAVQIDPGTVSGDVTWAAPRYVSILMNGSVTIAAGASLTVKPETVIKIAQNSIFTVDGKLIALGTEESPIFFTDLRDNSTGGEIPGADSLPEAGWWRSISVRNDGSAYFDWCRISYGGRSDGGAIVKSGTGALSVSNSIIAYTSGDGLRIAAGYSTFEHFNNRYVSNTNGVRIGIGSSFADHTTTFEGNAVDIHLDGGTISGAVDWGSSSDYSMIVTGDVNIAAGASLSVHPGSVIKFRQNSRVIVYGHLEAMGKDNLPIYFTDLRDDSVGGDSNRDGEETVPASGWWRSVGIMTDGTANLEMCVIRYAGYGDKAGVLKNSSGHVSMSNTLVEHIAGDGFRVDNAVGGVLVRESTFSHNSGAGLNYRTDGVVIEESFFESNDIGIRVVANSSLLLDERTHFAENNRDIHVDAGKISGEIVWRVPKYTALFLSGSTSIVRGARLEIGAGTVVKMAQNSLITVDGELIAVGTEESPVHITDLRDDSVGGDTNKDAEATAPDRGWWNSINIRESGSAEFDFADIGYSQNGIVRGGSGSFTLTNSIIHNVTGDALKLLAGYLSLELSNNSFISNGTGVRLAVNVSFDDQLARFEENGTDIFVDGGMITSDVVFGLSSDYSFYVSGELTISKDAILEIKSGTVLKFAAYRGLRVSGSLKAAGTEYAPIVFTDWRDDSSGGDSNRDGDDSLPEPGWWRGIYIQEEGNAELEWAQVMYGGYGDKVGIFKTGSGSLGVRNVSVSKTAGDGLQLSNSTGFVEVIESSFFGNSTGVGISSSQTAPISFADCIFEENAVYGVRNDSQVEVVAVDCWWGDITGPHHPSLNYRGTGNSVSDNVVFDPWIGKDELEYELDAEEDVIHEILVTEWIEVFADGICFEVPSIWYDDSQEYRRELENDESSKAVSRWFDSEPGSENVFFEIARVTPEFLEDEKEEIRLSMEVVEESERLIAGDPGIWIELTAPQWDVERTIYSHVYQPGEDGYCLSIGFAVKMGFWSQNEPILERIMDTMRYCVN</sequence>
<dbReference type="SMART" id="SM00710">
    <property type="entry name" value="PbH1"/>
    <property type="match status" value="12"/>
</dbReference>
<dbReference type="InterPro" id="IPR006626">
    <property type="entry name" value="PbH1"/>
</dbReference>
<evidence type="ECO:0000259" key="4">
    <source>
        <dbReference type="Pfam" id="PF13229"/>
    </source>
</evidence>
<dbReference type="Proteomes" id="UP000055014">
    <property type="component" value="Unassembled WGS sequence"/>
</dbReference>
<gene>
    <name evidence="5" type="ORF">XE02_0576</name>
</gene>
<dbReference type="PANTHER" id="PTHR47653:SF1">
    <property type="entry name" value="DELETED IN MALIGNANT BRAIN TUMORS 1 PROTEIN"/>
    <property type="match status" value="1"/>
</dbReference>
<dbReference type="GO" id="GO:0045217">
    <property type="term" value="P:cell-cell junction maintenance"/>
    <property type="evidence" value="ECO:0007669"/>
    <property type="project" value="TreeGrafter"/>
</dbReference>
<dbReference type="InterPro" id="IPR012334">
    <property type="entry name" value="Pectin_lyas_fold"/>
</dbReference>
<evidence type="ECO:0000313" key="6">
    <source>
        <dbReference type="Proteomes" id="UP000055014"/>
    </source>
</evidence>
<dbReference type="InterPro" id="IPR039448">
    <property type="entry name" value="Beta_helix"/>
</dbReference>
<organism evidence="5 6">
    <name type="scientific">Mesotoga infera</name>
    <dbReference type="NCBI Taxonomy" id="1236046"/>
    <lineage>
        <taxon>Bacteria</taxon>
        <taxon>Thermotogati</taxon>
        <taxon>Thermotogota</taxon>
        <taxon>Thermotogae</taxon>
        <taxon>Kosmotogales</taxon>
        <taxon>Kosmotogaceae</taxon>
        <taxon>Mesotoga</taxon>
    </lineage>
</organism>
<name>A0A101I989_9BACT</name>
<comment type="caution">
    <text evidence="5">The sequence shown here is derived from an EMBL/GenBank/DDBJ whole genome shotgun (WGS) entry which is preliminary data.</text>
</comment>
<dbReference type="EMBL" id="LGGW01000038">
    <property type="protein sequence ID" value="KUK90360.1"/>
    <property type="molecule type" value="Genomic_DNA"/>
</dbReference>
<dbReference type="Pfam" id="PF13229">
    <property type="entry name" value="Beta_helix"/>
    <property type="match status" value="1"/>
</dbReference>
<dbReference type="SUPFAM" id="SSF51126">
    <property type="entry name" value="Pectin lyase-like"/>
    <property type="match status" value="2"/>
</dbReference>
<dbReference type="InterPro" id="IPR053243">
    <property type="entry name" value="SJ_maturation_regulator"/>
</dbReference>